<name>A0A4Q2RH34_9HYPH</name>
<gene>
    <name evidence="1" type="ORF">D3272_02530</name>
</gene>
<evidence type="ECO:0000313" key="1">
    <source>
        <dbReference type="EMBL" id="RYB06982.1"/>
    </source>
</evidence>
<dbReference type="OrthoDB" id="9902561at2"/>
<evidence type="ECO:0008006" key="3">
    <source>
        <dbReference type="Google" id="ProtNLM"/>
    </source>
</evidence>
<accession>A0A4Q2RH34</accession>
<keyword evidence="2" id="KW-1185">Reference proteome</keyword>
<sequence>MKIGDKVRFRPDARHRDTLGPMADQIGQVIDVATMDGVETLVVTFGDNGPLEAGVPAAEFEPALDDDAEPA</sequence>
<dbReference type="RefSeq" id="WP_129217521.1">
    <property type="nucleotide sequence ID" value="NZ_QYBC01000002.1"/>
</dbReference>
<protein>
    <recommendedName>
        <fullName evidence="3">DUF4926 domain-containing protein</fullName>
    </recommendedName>
</protein>
<evidence type="ECO:0000313" key="2">
    <source>
        <dbReference type="Proteomes" id="UP000289411"/>
    </source>
</evidence>
<reference evidence="1 2" key="1">
    <citation type="submission" date="2018-09" db="EMBL/GenBank/DDBJ databases">
        <authorList>
            <person name="Grouzdev D.S."/>
            <person name="Krutkina M.S."/>
        </authorList>
    </citation>
    <scope>NUCLEOTIDE SEQUENCE [LARGE SCALE GENOMIC DNA]</scope>
    <source>
        <strain evidence="1 2">RmlP001</strain>
    </source>
</reference>
<comment type="caution">
    <text evidence="1">The sequence shown here is derived from an EMBL/GenBank/DDBJ whole genome shotgun (WGS) entry which is preliminary data.</text>
</comment>
<proteinExistence type="predicted"/>
<dbReference type="Proteomes" id="UP000289411">
    <property type="component" value="Unassembled WGS sequence"/>
</dbReference>
<dbReference type="EMBL" id="QYBC01000002">
    <property type="protein sequence ID" value="RYB06982.1"/>
    <property type="molecule type" value="Genomic_DNA"/>
</dbReference>
<organism evidence="1 2">
    <name type="scientific">Lichenibacterium ramalinae</name>
    <dbReference type="NCBI Taxonomy" id="2316527"/>
    <lineage>
        <taxon>Bacteria</taxon>
        <taxon>Pseudomonadati</taxon>
        <taxon>Pseudomonadota</taxon>
        <taxon>Alphaproteobacteria</taxon>
        <taxon>Hyphomicrobiales</taxon>
        <taxon>Lichenihabitantaceae</taxon>
        <taxon>Lichenibacterium</taxon>
    </lineage>
</organism>
<dbReference type="AlphaFoldDB" id="A0A4Q2RH34"/>
<reference evidence="1 2" key="2">
    <citation type="submission" date="2019-02" db="EMBL/GenBank/DDBJ databases">
        <title>'Lichenibacterium ramalinii' gen. nov. sp. nov., 'Lichenibacterium minor' gen. nov. sp. nov.</title>
        <authorList>
            <person name="Pankratov T."/>
        </authorList>
    </citation>
    <scope>NUCLEOTIDE SEQUENCE [LARGE SCALE GENOMIC DNA]</scope>
    <source>
        <strain evidence="1 2">RmlP001</strain>
    </source>
</reference>